<accession>A0ABW5A4Z7</accession>
<name>A0ABW5A4Z7_9RHOB</name>
<evidence type="ECO:0000256" key="5">
    <source>
        <dbReference type="ARBA" id="ARBA00023139"/>
    </source>
</evidence>
<comment type="similarity">
    <text evidence="1">Belongs to the EcnA/EcnB lipoprotein family.</text>
</comment>
<dbReference type="Pfam" id="PF08085">
    <property type="entry name" value="Entericidin"/>
    <property type="match status" value="1"/>
</dbReference>
<dbReference type="Proteomes" id="UP001597413">
    <property type="component" value="Unassembled WGS sequence"/>
</dbReference>
<proteinExistence type="inferred from homology"/>
<keyword evidence="2" id="KW-1003">Cell membrane</keyword>
<keyword evidence="4" id="KW-0472">Membrane</keyword>
<gene>
    <name evidence="7" type="ORF">ACFSM0_04410</name>
</gene>
<organism evidence="7 8">
    <name type="scientific">Rhodobacter lacus</name>
    <dbReference type="NCBI Taxonomy" id="1641972"/>
    <lineage>
        <taxon>Bacteria</taxon>
        <taxon>Pseudomonadati</taxon>
        <taxon>Pseudomonadota</taxon>
        <taxon>Alphaproteobacteria</taxon>
        <taxon>Rhodobacterales</taxon>
        <taxon>Rhodobacter group</taxon>
        <taxon>Rhodobacter</taxon>
    </lineage>
</organism>
<dbReference type="EMBL" id="JBHUIX010000004">
    <property type="protein sequence ID" value="MFD2173332.1"/>
    <property type="molecule type" value="Genomic_DNA"/>
</dbReference>
<keyword evidence="3" id="KW-0732">Signal</keyword>
<keyword evidence="6 7" id="KW-0449">Lipoprotein</keyword>
<evidence type="ECO:0000256" key="4">
    <source>
        <dbReference type="ARBA" id="ARBA00023136"/>
    </source>
</evidence>
<sequence length="45" mass="4571">MTKIAIPLLAVLALTACETVKGAGRDMQAAGHAVTSEAAETQAEM</sequence>
<comment type="caution">
    <text evidence="7">The sequence shown here is derived from an EMBL/GenBank/DDBJ whole genome shotgun (WGS) entry which is preliminary data.</text>
</comment>
<evidence type="ECO:0000313" key="7">
    <source>
        <dbReference type="EMBL" id="MFD2173332.1"/>
    </source>
</evidence>
<protein>
    <submittedName>
        <fullName evidence="7">Entericidin A/B family lipoprotein</fullName>
    </submittedName>
</protein>
<dbReference type="InterPro" id="IPR012556">
    <property type="entry name" value="Entericidin"/>
</dbReference>
<evidence type="ECO:0000256" key="1">
    <source>
        <dbReference type="ARBA" id="ARBA00010296"/>
    </source>
</evidence>
<evidence type="ECO:0000256" key="2">
    <source>
        <dbReference type="ARBA" id="ARBA00022475"/>
    </source>
</evidence>
<keyword evidence="5" id="KW-0564">Palmitate</keyword>
<evidence type="ECO:0000313" key="8">
    <source>
        <dbReference type="Proteomes" id="UP001597413"/>
    </source>
</evidence>
<dbReference type="PROSITE" id="PS51257">
    <property type="entry name" value="PROKAR_LIPOPROTEIN"/>
    <property type="match status" value="1"/>
</dbReference>
<evidence type="ECO:0000256" key="6">
    <source>
        <dbReference type="ARBA" id="ARBA00023288"/>
    </source>
</evidence>
<dbReference type="RefSeq" id="WP_377387716.1">
    <property type="nucleotide sequence ID" value="NZ_JBHUIX010000004.1"/>
</dbReference>
<evidence type="ECO:0000256" key="3">
    <source>
        <dbReference type="ARBA" id="ARBA00022729"/>
    </source>
</evidence>
<keyword evidence="8" id="KW-1185">Reference proteome</keyword>
<reference evidence="8" key="1">
    <citation type="journal article" date="2019" name="Int. J. Syst. Evol. Microbiol.">
        <title>The Global Catalogue of Microorganisms (GCM) 10K type strain sequencing project: providing services to taxonomists for standard genome sequencing and annotation.</title>
        <authorList>
            <consortium name="The Broad Institute Genomics Platform"/>
            <consortium name="The Broad Institute Genome Sequencing Center for Infectious Disease"/>
            <person name="Wu L."/>
            <person name="Ma J."/>
        </authorList>
    </citation>
    <scope>NUCLEOTIDE SEQUENCE [LARGE SCALE GENOMIC DNA]</scope>
    <source>
        <strain evidence="8">CCUG 55131</strain>
    </source>
</reference>